<name>A0AAE0J4B5_9PEZI</name>
<evidence type="ECO:0000259" key="2">
    <source>
        <dbReference type="PROSITE" id="PS50280"/>
    </source>
</evidence>
<evidence type="ECO:0000313" key="4">
    <source>
        <dbReference type="Proteomes" id="UP001286456"/>
    </source>
</evidence>
<feature type="region of interest" description="Disordered" evidence="1">
    <location>
        <begin position="316"/>
        <end position="335"/>
    </location>
</feature>
<feature type="region of interest" description="Disordered" evidence="1">
    <location>
        <begin position="1"/>
        <end position="72"/>
    </location>
</feature>
<dbReference type="InterPro" id="IPR053185">
    <property type="entry name" value="SET_domain_protein"/>
</dbReference>
<organism evidence="3 4">
    <name type="scientific">Cercophora scortea</name>
    <dbReference type="NCBI Taxonomy" id="314031"/>
    <lineage>
        <taxon>Eukaryota</taxon>
        <taxon>Fungi</taxon>
        <taxon>Dikarya</taxon>
        <taxon>Ascomycota</taxon>
        <taxon>Pezizomycotina</taxon>
        <taxon>Sordariomycetes</taxon>
        <taxon>Sordariomycetidae</taxon>
        <taxon>Sordariales</taxon>
        <taxon>Lasiosphaeriaceae</taxon>
        <taxon>Cercophora</taxon>
    </lineage>
</organism>
<reference evidence="3" key="2">
    <citation type="submission" date="2023-06" db="EMBL/GenBank/DDBJ databases">
        <authorList>
            <consortium name="Lawrence Berkeley National Laboratory"/>
            <person name="Haridas S."/>
            <person name="Hensen N."/>
            <person name="Bonometti L."/>
            <person name="Westerberg I."/>
            <person name="Brannstrom I.O."/>
            <person name="Guillou S."/>
            <person name="Cros-Aarteil S."/>
            <person name="Calhoun S."/>
            <person name="Kuo A."/>
            <person name="Mondo S."/>
            <person name="Pangilinan J."/>
            <person name="Riley R."/>
            <person name="Labutti K."/>
            <person name="Andreopoulos B."/>
            <person name="Lipzen A."/>
            <person name="Chen C."/>
            <person name="Yanf M."/>
            <person name="Daum C."/>
            <person name="Ng V."/>
            <person name="Clum A."/>
            <person name="Steindorff A."/>
            <person name="Ohm R."/>
            <person name="Martin F."/>
            <person name="Silar P."/>
            <person name="Natvig D."/>
            <person name="Lalanne C."/>
            <person name="Gautier V."/>
            <person name="Ament-Velasquez S.L."/>
            <person name="Kruys A."/>
            <person name="Hutchinson M.I."/>
            <person name="Powell A.J."/>
            <person name="Barry K."/>
            <person name="Miller A.N."/>
            <person name="Grigoriev I.V."/>
            <person name="Debuchy R."/>
            <person name="Gladieux P."/>
            <person name="Thoren M.H."/>
            <person name="Johannesson H."/>
        </authorList>
    </citation>
    <scope>NUCLEOTIDE SEQUENCE</scope>
    <source>
        <strain evidence="3">SMH4131-1</strain>
    </source>
</reference>
<dbReference type="Proteomes" id="UP001286456">
    <property type="component" value="Unassembled WGS sequence"/>
</dbReference>
<proteinExistence type="predicted"/>
<feature type="domain" description="SET" evidence="2">
    <location>
        <begin position="124"/>
        <end position="268"/>
    </location>
</feature>
<dbReference type="Gene3D" id="2.170.270.10">
    <property type="entry name" value="SET domain"/>
    <property type="match status" value="1"/>
</dbReference>
<dbReference type="CDD" id="cd20071">
    <property type="entry name" value="SET_SMYD"/>
    <property type="match status" value="1"/>
</dbReference>
<keyword evidence="4" id="KW-1185">Reference proteome</keyword>
<dbReference type="PANTHER" id="PTHR47332:SF4">
    <property type="entry name" value="SET DOMAIN-CONTAINING PROTEIN 5"/>
    <property type="match status" value="1"/>
</dbReference>
<evidence type="ECO:0000256" key="1">
    <source>
        <dbReference type="SAM" id="MobiDB-lite"/>
    </source>
</evidence>
<protein>
    <recommendedName>
        <fullName evidence="2">SET domain-containing protein</fullName>
    </recommendedName>
</protein>
<feature type="region of interest" description="Disordered" evidence="1">
    <location>
        <begin position="84"/>
        <end position="113"/>
    </location>
</feature>
<gene>
    <name evidence="3" type="ORF">B0T19DRAFT_396421</name>
</gene>
<evidence type="ECO:0000313" key="3">
    <source>
        <dbReference type="EMBL" id="KAK3336703.1"/>
    </source>
</evidence>
<sequence length="335" mass="36253">MLSEPEPATPIELPKLLDEALPSPPLLPFGDDKGGKQKNTQKLGTPIANLSINDKNEPEAAPRCSAPAETAENNTTVHVVPSLTGQNHHQQEQEQNQASLADHPAENSNVSSKHHLEIENEKNTAFEIRPSPLGGLGAFAARALKKDELILIEPPLLRTTSFDLLRSFRALDDEAKKVYMSLHSRVPFGTNAVENIKQANALIGFGWVSFHIPGRQEIGIYPTASRFNHACTPKRNVKFHIVAGTGDAITLTMAQDAAPGEELLISYGGTPFQLLTTFGFRCGCGGCELRSARDLAVMRGEEEMEWWFVGGASGGGGGGAGGWSEKAGWDEEWCY</sequence>
<dbReference type="AlphaFoldDB" id="A0AAE0J4B5"/>
<dbReference type="Pfam" id="PF00856">
    <property type="entry name" value="SET"/>
    <property type="match status" value="1"/>
</dbReference>
<accession>A0AAE0J4B5</accession>
<dbReference type="PROSITE" id="PS50280">
    <property type="entry name" value="SET"/>
    <property type="match status" value="1"/>
</dbReference>
<dbReference type="InterPro" id="IPR001214">
    <property type="entry name" value="SET_dom"/>
</dbReference>
<reference evidence="3" key="1">
    <citation type="journal article" date="2023" name="Mol. Phylogenet. Evol.">
        <title>Genome-scale phylogeny and comparative genomics of the fungal order Sordariales.</title>
        <authorList>
            <person name="Hensen N."/>
            <person name="Bonometti L."/>
            <person name="Westerberg I."/>
            <person name="Brannstrom I.O."/>
            <person name="Guillou S."/>
            <person name="Cros-Aarteil S."/>
            <person name="Calhoun S."/>
            <person name="Haridas S."/>
            <person name="Kuo A."/>
            <person name="Mondo S."/>
            <person name="Pangilinan J."/>
            <person name="Riley R."/>
            <person name="LaButti K."/>
            <person name="Andreopoulos B."/>
            <person name="Lipzen A."/>
            <person name="Chen C."/>
            <person name="Yan M."/>
            <person name="Daum C."/>
            <person name="Ng V."/>
            <person name="Clum A."/>
            <person name="Steindorff A."/>
            <person name="Ohm R.A."/>
            <person name="Martin F."/>
            <person name="Silar P."/>
            <person name="Natvig D.O."/>
            <person name="Lalanne C."/>
            <person name="Gautier V."/>
            <person name="Ament-Velasquez S.L."/>
            <person name="Kruys A."/>
            <person name="Hutchinson M.I."/>
            <person name="Powell A.J."/>
            <person name="Barry K."/>
            <person name="Miller A.N."/>
            <person name="Grigoriev I.V."/>
            <person name="Debuchy R."/>
            <person name="Gladieux P."/>
            <person name="Hiltunen Thoren M."/>
            <person name="Johannesson H."/>
        </authorList>
    </citation>
    <scope>NUCLEOTIDE SEQUENCE</scope>
    <source>
        <strain evidence="3">SMH4131-1</strain>
    </source>
</reference>
<dbReference type="EMBL" id="JAUEPO010000001">
    <property type="protein sequence ID" value="KAK3336703.1"/>
    <property type="molecule type" value="Genomic_DNA"/>
</dbReference>
<dbReference type="SUPFAM" id="SSF82199">
    <property type="entry name" value="SET domain"/>
    <property type="match status" value="1"/>
</dbReference>
<feature type="compositionally biased region" description="Polar residues" evidence="1">
    <location>
        <begin position="37"/>
        <end position="53"/>
    </location>
</feature>
<comment type="caution">
    <text evidence="3">The sequence shown here is derived from an EMBL/GenBank/DDBJ whole genome shotgun (WGS) entry which is preliminary data.</text>
</comment>
<dbReference type="InterPro" id="IPR046341">
    <property type="entry name" value="SET_dom_sf"/>
</dbReference>
<dbReference type="SMART" id="SM00317">
    <property type="entry name" value="SET"/>
    <property type="match status" value="1"/>
</dbReference>
<dbReference type="PANTHER" id="PTHR47332">
    <property type="entry name" value="SET DOMAIN-CONTAINING PROTEIN 5"/>
    <property type="match status" value="1"/>
</dbReference>